<dbReference type="InterPro" id="IPR032088">
    <property type="entry name" value="SAT"/>
</dbReference>
<evidence type="ECO:0000256" key="6">
    <source>
        <dbReference type="PROSITE-ProRule" id="PRU01363"/>
    </source>
</evidence>
<dbReference type="GO" id="GO:0004315">
    <property type="term" value="F:3-oxoacyl-[acyl-carrier-protein] synthase activity"/>
    <property type="evidence" value="ECO:0007669"/>
    <property type="project" value="InterPro"/>
</dbReference>
<comment type="caution">
    <text evidence="6">Lacks conserved residue(s) required for the propagation of feature annotation.</text>
</comment>
<dbReference type="InterPro" id="IPR020841">
    <property type="entry name" value="PKS_Beta-ketoAc_synthase_dom"/>
</dbReference>
<dbReference type="InterPro" id="IPR013217">
    <property type="entry name" value="Methyltransf_12"/>
</dbReference>
<dbReference type="Pfam" id="PF02801">
    <property type="entry name" value="Ketoacyl-synt_C"/>
    <property type="match status" value="1"/>
</dbReference>
<comment type="caution">
    <text evidence="11">The sequence shown here is derived from an EMBL/GenBank/DDBJ whole genome shotgun (WGS) entry which is preliminary data.</text>
</comment>
<dbReference type="SMART" id="SM00825">
    <property type="entry name" value="PKS_KS"/>
    <property type="match status" value="1"/>
</dbReference>
<dbReference type="Pfam" id="PF00550">
    <property type="entry name" value="PP-binding"/>
    <property type="match status" value="1"/>
</dbReference>
<keyword evidence="2" id="KW-0597">Phosphoprotein</keyword>
<dbReference type="InterPro" id="IPR016035">
    <property type="entry name" value="Acyl_Trfase/lysoPLipase"/>
</dbReference>
<dbReference type="InterPro" id="IPR029063">
    <property type="entry name" value="SAM-dependent_MTases_sf"/>
</dbReference>
<dbReference type="InterPro" id="IPR042104">
    <property type="entry name" value="PKS_dehydratase_sf"/>
</dbReference>
<keyword evidence="4" id="KW-0511">Multifunctional enzyme</keyword>
<dbReference type="SUPFAM" id="SSF47336">
    <property type="entry name" value="ACP-like"/>
    <property type="match status" value="1"/>
</dbReference>
<dbReference type="GO" id="GO:0044550">
    <property type="term" value="P:secondary metabolite biosynthetic process"/>
    <property type="evidence" value="ECO:0007669"/>
    <property type="project" value="UniProtKB-ARBA"/>
</dbReference>
<dbReference type="InterPro" id="IPR001227">
    <property type="entry name" value="Ac_transferase_dom_sf"/>
</dbReference>
<evidence type="ECO:0000256" key="2">
    <source>
        <dbReference type="ARBA" id="ARBA00022553"/>
    </source>
</evidence>
<evidence type="ECO:0000259" key="9">
    <source>
        <dbReference type="PROSITE" id="PS52004"/>
    </source>
</evidence>
<keyword evidence="12" id="KW-1185">Reference proteome</keyword>
<dbReference type="Pfam" id="PF16073">
    <property type="entry name" value="SAT"/>
    <property type="match status" value="1"/>
</dbReference>
<feature type="domain" description="PKS/mFAS DH" evidence="10">
    <location>
        <begin position="1303"/>
        <end position="1623"/>
    </location>
</feature>
<dbReference type="InterPro" id="IPR014043">
    <property type="entry name" value="Acyl_transferase_dom"/>
</dbReference>
<dbReference type="Proteomes" id="UP000800093">
    <property type="component" value="Unassembled WGS sequence"/>
</dbReference>
<feature type="region of interest" description="C-terminal hotdog fold" evidence="6">
    <location>
        <begin position="1465"/>
        <end position="1623"/>
    </location>
</feature>
<feature type="domain" description="Carrier" evidence="8">
    <location>
        <begin position="1676"/>
        <end position="1753"/>
    </location>
</feature>
<dbReference type="SUPFAM" id="SSF52151">
    <property type="entry name" value="FabD/lysophospholipase-like"/>
    <property type="match status" value="1"/>
</dbReference>
<dbReference type="Pfam" id="PF00109">
    <property type="entry name" value="ketoacyl-synt"/>
    <property type="match status" value="1"/>
</dbReference>
<keyword evidence="3" id="KW-0808">Transferase</keyword>
<proteinExistence type="predicted"/>
<dbReference type="SUPFAM" id="SSF51735">
    <property type="entry name" value="NAD(P)-binding Rossmann-fold domains"/>
    <property type="match status" value="1"/>
</dbReference>
<dbReference type="InterPro" id="IPR041068">
    <property type="entry name" value="HTH_51"/>
</dbReference>
<dbReference type="InterPro" id="IPR018201">
    <property type="entry name" value="Ketoacyl_synth_AS"/>
</dbReference>
<sequence>MSHVRPASKSLLLFGPGALSLDRQYFNRILEANKVQSTNQWALHAIQDIESCWDSICKAIPKLQQTQGASHARDLVEWLETGTITPSSTVANLPNSILGPIVILAQLVEYLEHTNAPSYFDHKDGKDFKVPSTLGTETIGCCLGVFSALVVSLSASWAQFIHNAGAVLRVVFVLGALSDAHDASDATGPSVSLMAFWKGGQSLSDLNKALESYPESYVSVLYDDNRATITASSRSASALKDHLRRVGITANDTEFHGRFHAGQLYEPDIHALFDFCRHLPTFQLPFASSLSLPTRINRETTISDRGNLLEAATRAFLVEQFNWIKTLRSAVSSSLQGRNCRVIEFGPERCVPPTLLRRLKNQITHVDLEGTERNSNNHLSPSLGPNPAKDDDIAVIGMSCKVAGAQDLEEYWKILMEGRSQHKELIPNDRFAMETTYRPYQKGDEHKRWYANFIDDHDAFDYRFFKKSPREALHMDPQQRLILQVAYQAVAQSGYYHKSSSSDRIGCYMGVVGSDYENNISHTTPNAFSATGALRCYISGKVSHYFGWTGPAMTLDTACSASTVAISLACQAILSGDCSAALVGGTNLCNGPLFFQNLAAGSFLSATGQCKPFDKAADGYCRGEAIGAVFLKKLSNAVADGDQILGVISATAVNQNQNTTPIFVPNPLSLTDVFQNAIFKSGLDVKDISVVEAHGTGTAVGDPAEYNSIRRVLGGSSRSGLKPLQIGSVKGLIGHTEGASGVVSLIKILLMMHEGRIPPQASFNAINPAIKASPSDKIDITVTPIPWKDEFKAAVINNFGAAGSNASMVIKQAPKQILEPNGALSSPTSCLKFPVYISAIDDKGIRAYATRLRQYLKDKTISGDHFGIENLAFNLNRQSNWSLDRALIFATDSVDDLDQQLSSFVTLATPIARPVIMCFGGQVANFVGLDREVFDKATVLRHYLDQCNSICKLICGREIYPEIFQNEPITDPSVLQPLLFAMQYSCAMSWIDCGVQPAALVGHSFGELTALCVSGTLSLEDAVKLVYGRSNIIKDSWGPEKGSMMVIEADLEDVENLLAASNVRLGNNTSDHMASIACFNGPRSFTLAGSEAAINAVQHAISTRDTAIRHKRLNVSNAFHSTLVDNLKTDLEALGHTLVFAQSKIPLERSTEEHETSPFSAAYVAEHMRQPVYFNHAVQRLATQFPRAIWLEAGSNSTITTMANKALGMPESSVFQSINVTSSTSALQQLSNATMSLWKAGLRAQFWPHSRKQTYQYAPIILPPYQFEKSRHWLEFKPPIENLVSEELSPDKTDRFQVKPLSTPIYTPLDPGGDDEKRYRFRINTQMKEFIDVVSGHIMRQTAQICPAIYLIDLAIQALTSVNLDRSTSKELHLEICNIMNQIPIFIDSPRAVYLNFEGLDTDSKTWNFKFISDLAGTDECVHLTGQLSFKSCDEPRASLEFSRFERLVTHNQYLQAVENSDDAEEVIQGQSIYQVASGIIDYSKKFRGLQKLVGRANESAGRVLKKRSNETWLDFALGEIFTQVGGIWANCMARDRKTTSDTAYIINGVEKWMRSPELLCKMSKSGYLGDDIEKEWHVLAQHKRTYQGDSFITDIFVFAASGSLEEVIIGIGYSPLSLKDLMESSTGAFSLEPLVEPVKALPRNLNVTDDISTRPKQENQIQPAVKPAMSSSNGSTDTDLWIQLQRVLADISGLELDEIQKTDSLADIGIDSLMGMEMAHDIEKNFHCTLEQSEIVAIVDVEGVLRYLKLVLGLTNEEASVGTSDKASSDPSSGLETRYPTPISSVEDIEFPETYDHSNVPHYLPPSSILDVFRESTACTDDLLKSHGCAHYLDGVSLKQTTRLCLKLISRAFKQLGCDIETAHQGEILQPIPSVAKHRRFHDHLYKILEATRIIDINGGIIIRTAIPLPAQSAEAILEELMRHHGQHGSLHQLTYNIGVKLAEVLSDNANGPQLLFGDAKNRELMADFYGEYPFNKVYFELMANFLTRLATKMKHSPDNQTTLKILEMGAGTGGATKTLIPALVKLGVPVEYTFTDLSSSLVAQAKKKFKMYPFMKFLVHDIEKSPSRPELIGSQHIVIASNAVHATHSLRVSTQNIRKFLRPDGFLLLVEMMDTLHCIDLVWGTLEDWWLFDDDRTHAIVDQLQWEKELLSAGYKHVEWTHGSLPESRSERILIALASDAGQVLDRPLATTKNHTGEHGLYLSAEELKARRLAADEYVRTTTNGFSIPDNVGSPIHPSESTCILVTGATGSLGSHIVQHLLSLPSVDRVWCLNRPSVRKGSPRDPLKRQIQAMESKGILVDETMLAKLQAIETDTSNPQLGLGDGMYDRLSIEVTHIVHNAYPSNGLRTLSQNENQFVILRNLVDFAANVVSRRKNFDDSTASDFKFTFQFVSSMAAVGVYPTTHGNGETAVPEQLWDVESALPNGYGGSKAVCERILSDTLGRYPDHFRAMSVRLGQLSGSRITGYWNHMEVLSFLFKSSQTLASFPVLDGVLTWLTLEDTSASLGDLLLRSSSDCYPIYHLDSPVHRTWADVTPVMTEALGVPQKGIVPLEEWIRRVRAYPGEDPWDNPAAKAMDFFEHKFEHMSCGGVTLATDKTREHSETLRTVQPVTDSMLKKYVQGWKASGFLR</sequence>
<dbReference type="PROSITE" id="PS50075">
    <property type="entry name" value="CARRIER"/>
    <property type="match status" value="1"/>
</dbReference>
<dbReference type="InterPro" id="IPR006162">
    <property type="entry name" value="Ppantetheine_attach_site"/>
</dbReference>
<dbReference type="Pfam" id="PF00698">
    <property type="entry name" value="Acyl_transf_1"/>
    <property type="match status" value="1"/>
</dbReference>
<dbReference type="Gene3D" id="3.40.50.150">
    <property type="entry name" value="Vaccinia Virus protein VP39"/>
    <property type="match status" value="1"/>
</dbReference>
<feature type="region of interest" description="Disordered" evidence="7">
    <location>
        <begin position="367"/>
        <end position="386"/>
    </location>
</feature>
<dbReference type="EMBL" id="ML986803">
    <property type="protein sequence ID" value="KAF2257974.1"/>
    <property type="molecule type" value="Genomic_DNA"/>
</dbReference>
<dbReference type="Pfam" id="PF08242">
    <property type="entry name" value="Methyltransf_12"/>
    <property type="match status" value="1"/>
</dbReference>
<evidence type="ECO:0000256" key="5">
    <source>
        <dbReference type="ARBA" id="ARBA00023315"/>
    </source>
</evidence>
<name>A0A9P4K1W3_9PLEO</name>
<dbReference type="Gene3D" id="1.10.1200.10">
    <property type="entry name" value="ACP-like"/>
    <property type="match status" value="1"/>
</dbReference>
<organism evidence="11 12">
    <name type="scientific">Lojkania enalia</name>
    <dbReference type="NCBI Taxonomy" id="147567"/>
    <lineage>
        <taxon>Eukaryota</taxon>
        <taxon>Fungi</taxon>
        <taxon>Dikarya</taxon>
        <taxon>Ascomycota</taxon>
        <taxon>Pezizomycotina</taxon>
        <taxon>Dothideomycetes</taxon>
        <taxon>Pleosporomycetidae</taxon>
        <taxon>Pleosporales</taxon>
        <taxon>Pleosporales incertae sedis</taxon>
        <taxon>Lojkania</taxon>
    </lineage>
</organism>
<reference evidence="12" key="1">
    <citation type="journal article" date="2020" name="Stud. Mycol.">
        <title>101 Dothideomycetes genomes: A test case for predicting lifestyles and emergence of pathogens.</title>
        <authorList>
            <person name="Haridas S."/>
            <person name="Albert R."/>
            <person name="Binder M."/>
            <person name="Bloem J."/>
            <person name="LaButti K."/>
            <person name="Salamov A."/>
            <person name="Andreopoulos B."/>
            <person name="Baker S."/>
            <person name="Barry K."/>
            <person name="Bills G."/>
            <person name="Bluhm B."/>
            <person name="Cannon C."/>
            <person name="Castanera R."/>
            <person name="Culley D."/>
            <person name="Daum C."/>
            <person name="Ezra D."/>
            <person name="Gonzalez J."/>
            <person name="Henrissat B."/>
            <person name="Kuo A."/>
            <person name="Liang C."/>
            <person name="Lipzen A."/>
            <person name="Lutzoni F."/>
            <person name="Magnuson J."/>
            <person name="Mondo S."/>
            <person name="Nolan M."/>
            <person name="Ohm R."/>
            <person name="Pangilinan J."/>
            <person name="Park H.-J."/>
            <person name="Ramirez L."/>
            <person name="Alfaro M."/>
            <person name="Sun H."/>
            <person name="Tritt A."/>
            <person name="Yoshinaga Y."/>
            <person name="Zwiers L.-H."/>
            <person name="Turgeon B."/>
            <person name="Goodwin S."/>
            <person name="Spatafora J."/>
            <person name="Crous P."/>
            <person name="Grigoriev I."/>
        </authorList>
    </citation>
    <scope>NUCLEOTIDE SEQUENCE [LARGE SCALE GENOMIC DNA]</scope>
    <source>
        <strain evidence="12">CBS 304.66</strain>
    </source>
</reference>
<dbReference type="CDD" id="cd02440">
    <property type="entry name" value="AdoMet_MTases"/>
    <property type="match status" value="1"/>
</dbReference>
<dbReference type="InterPro" id="IPR014031">
    <property type="entry name" value="Ketoacyl_synth_C"/>
</dbReference>
<dbReference type="PROSITE" id="PS52004">
    <property type="entry name" value="KS3_2"/>
    <property type="match status" value="1"/>
</dbReference>
<evidence type="ECO:0000259" key="10">
    <source>
        <dbReference type="PROSITE" id="PS52019"/>
    </source>
</evidence>
<evidence type="ECO:0000256" key="1">
    <source>
        <dbReference type="ARBA" id="ARBA00022450"/>
    </source>
</evidence>
<dbReference type="InterPro" id="IPR013120">
    <property type="entry name" value="FAR_NAD-bd"/>
</dbReference>
<dbReference type="GO" id="GO:0006633">
    <property type="term" value="P:fatty acid biosynthetic process"/>
    <property type="evidence" value="ECO:0007669"/>
    <property type="project" value="InterPro"/>
</dbReference>
<feature type="region of interest" description="N-terminal hotdog fold" evidence="6">
    <location>
        <begin position="1303"/>
        <end position="1435"/>
    </location>
</feature>
<dbReference type="Gene3D" id="3.30.70.3290">
    <property type="match status" value="1"/>
</dbReference>
<dbReference type="PROSITE" id="PS00012">
    <property type="entry name" value="PHOSPHOPANTETHEINE"/>
    <property type="match status" value="1"/>
</dbReference>
<dbReference type="Gene3D" id="3.40.50.720">
    <property type="entry name" value="NAD(P)-binding Rossmann-like Domain"/>
    <property type="match status" value="1"/>
</dbReference>
<protein>
    <submittedName>
        <fullName evidence="11">Beta-ketoacyl synthase domain-containing protein</fullName>
    </submittedName>
</protein>
<gene>
    <name evidence="11" type="ORF">CC78DRAFT_597373</name>
</gene>
<dbReference type="PROSITE" id="PS00606">
    <property type="entry name" value="KS3_1"/>
    <property type="match status" value="1"/>
</dbReference>
<dbReference type="InterPro" id="IPR016036">
    <property type="entry name" value="Malonyl_transacylase_ACP-bd"/>
</dbReference>
<dbReference type="InterPro" id="IPR049900">
    <property type="entry name" value="PKS_mFAS_DH"/>
</dbReference>
<evidence type="ECO:0000256" key="7">
    <source>
        <dbReference type="SAM" id="MobiDB-lite"/>
    </source>
</evidence>
<feature type="domain" description="Ketosynthase family 3 (KS3)" evidence="9">
    <location>
        <begin position="390"/>
        <end position="812"/>
    </location>
</feature>
<keyword evidence="5" id="KW-0012">Acyltransferase</keyword>
<dbReference type="SUPFAM" id="SSF55048">
    <property type="entry name" value="Probable ACP-binding domain of malonyl-CoA ACP transacylase"/>
    <property type="match status" value="1"/>
</dbReference>
<dbReference type="InterPro" id="IPR050444">
    <property type="entry name" value="Polyketide_Synthase"/>
</dbReference>
<evidence type="ECO:0000256" key="3">
    <source>
        <dbReference type="ARBA" id="ARBA00022679"/>
    </source>
</evidence>
<evidence type="ECO:0000313" key="12">
    <source>
        <dbReference type="Proteomes" id="UP000800093"/>
    </source>
</evidence>
<dbReference type="InterPro" id="IPR014030">
    <property type="entry name" value="Ketoacyl_synth_N"/>
</dbReference>
<dbReference type="Gene3D" id="3.40.47.10">
    <property type="match status" value="1"/>
</dbReference>
<dbReference type="InterPro" id="IPR016039">
    <property type="entry name" value="Thiolase-like"/>
</dbReference>
<evidence type="ECO:0000256" key="4">
    <source>
        <dbReference type="ARBA" id="ARBA00023268"/>
    </source>
</evidence>
<dbReference type="SUPFAM" id="SSF53335">
    <property type="entry name" value="S-adenosyl-L-methionine-dependent methyltransferases"/>
    <property type="match status" value="1"/>
</dbReference>
<dbReference type="Pfam" id="PF18558">
    <property type="entry name" value="HTH_51"/>
    <property type="match status" value="1"/>
</dbReference>
<dbReference type="PROSITE" id="PS52019">
    <property type="entry name" value="PKS_MFAS_DH"/>
    <property type="match status" value="1"/>
</dbReference>
<dbReference type="PANTHER" id="PTHR45681:SF6">
    <property type="entry name" value="POLYKETIDE SYNTHASE 37"/>
    <property type="match status" value="1"/>
</dbReference>
<dbReference type="Pfam" id="PF07993">
    <property type="entry name" value="NAD_binding_4"/>
    <property type="match status" value="1"/>
</dbReference>
<dbReference type="SMART" id="SM00827">
    <property type="entry name" value="PKS_AT"/>
    <property type="match status" value="1"/>
</dbReference>
<dbReference type="InterPro" id="IPR036736">
    <property type="entry name" value="ACP-like_sf"/>
</dbReference>
<keyword evidence="1" id="KW-0596">Phosphopantetheine</keyword>
<dbReference type="Gene3D" id="3.10.129.110">
    <property type="entry name" value="Polyketide synthase dehydratase"/>
    <property type="match status" value="1"/>
</dbReference>
<evidence type="ECO:0000313" key="11">
    <source>
        <dbReference type="EMBL" id="KAF2257974.1"/>
    </source>
</evidence>
<dbReference type="OrthoDB" id="429813at2759"/>
<dbReference type="Gene3D" id="3.40.366.10">
    <property type="entry name" value="Malonyl-Coenzyme A Acyl Carrier Protein, domain 2"/>
    <property type="match status" value="2"/>
</dbReference>
<dbReference type="CDD" id="cd00833">
    <property type="entry name" value="PKS"/>
    <property type="match status" value="1"/>
</dbReference>
<dbReference type="SUPFAM" id="SSF53901">
    <property type="entry name" value="Thiolase-like"/>
    <property type="match status" value="1"/>
</dbReference>
<dbReference type="PANTHER" id="PTHR45681">
    <property type="entry name" value="POLYKETIDE SYNTHASE 44-RELATED"/>
    <property type="match status" value="1"/>
</dbReference>
<accession>A0A9P4K1W3</accession>
<dbReference type="InterPro" id="IPR009081">
    <property type="entry name" value="PP-bd_ACP"/>
</dbReference>
<evidence type="ECO:0000259" key="8">
    <source>
        <dbReference type="PROSITE" id="PS50075"/>
    </source>
</evidence>
<dbReference type="InterPro" id="IPR036291">
    <property type="entry name" value="NAD(P)-bd_dom_sf"/>
</dbReference>